<accession>A0ABY5P8X3</accession>
<protein>
    <submittedName>
        <fullName evidence="2">ATP-binding protein</fullName>
    </submittedName>
</protein>
<dbReference type="InterPro" id="IPR027417">
    <property type="entry name" value="P-loop_NTPase"/>
</dbReference>
<dbReference type="Proteomes" id="UP001315967">
    <property type="component" value="Chromosome"/>
</dbReference>
<dbReference type="SUPFAM" id="SSF52540">
    <property type="entry name" value="P-loop containing nucleoside triphosphate hydrolases"/>
    <property type="match status" value="1"/>
</dbReference>
<keyword evidence="2" id="KW-0547">Nucleotide-binding</keyword>
<keyword evidence="2" id="KW-0067">ATP-binding</keyword>
<evidence type="ECO:0000259" key="1">
    <source>
        <dbReference type="Pfam" id="PF13304"/>
    </source>
</evidence>
<dbReference type="GO" id="GO:0005524">
    <property type="term" value="F:ATP binding"/>
    <property type="evidence" value="ECO:0007669"/>
    <property type="project" value="UniProtKB-KW"/>
</dbReference>
<keyword evidence="3" id="KW-1185">Reference proteome</keyword>
<evidence type="ECO:0000313" key="3">
    <source>
        <dbReference type="Proteomes" id="UP001315967"/>
    </source>
</evidence>
<reference evidence="2 3" key="1">
    <citation type="submission" date="2022-08" db="EMBL/GenBank/DDBJ databases">
        <title>Aerococcaceae sp. nov isolated from spoiled eye mask.</title>
        <authorList>
            <person name="Zhou G."/>
            <person name="Xie X.-B."/>
            <person name="Shi Q.-S."/>
            <person name="Wang Y.-S."/>
            <person name="Wen X."/>
            <person name="Peng H."/>
            <person name="Yang X.-J."/>
            <person name="Tao H.-B."/>
            <person name="Huang X.-M."/>
        </authorList>
    </citation>
    <scope>NUCLEOTIDE SEQUENCE [LARGE SCALE GENOMIC DNA]</scope>
    <source>
        <strain evidence="3">DM20194951</strain>
    </source>
</reference>
<name>A0ABY5P8X3_9LACT</name>
<dbReference type="RefSeq" id="WP_313794691.1">
    <property type="nucleotide sequence ID" value="NZ_CP102453.1"/>
</dbReference>
<proteinExistence type="predicted"/>
<dbReference type="EMBL" id="CP102453">
    <property type="protein sequence ID" value="UUX35198.1"/>
    <property type="molecule type" value="Genomic_DNA"/>
</dbReference>
<dbReference type="InterPro" id="IPR003959">
    <property type="entry name" value="ATPase_AAA_core"/>
</dbReference>
<dbReference type="Pfam" id="PF13304">
    <property type="entry name" value="AAA_21"/>
    <property type="match status" value="1"/>
</dbReference>
<dbReference type="PANTHER" id="PTHR40396:SF1">
    <property type="entry name" value="ATPASE AAA-TYPE CORE DOMAIN-CONTAINING PROTEIN"/>
    <property type="match status" value="1"/>
</dbReference>
<sequence>MLVEFNVKNFLSFRDQVTFSMETGERLRKYKDTNTRTVAGRDLLKNAVIFGPNGSGKSNLLNAIDMMRRIILFPTTDITQTLFYQPFALDDYSKNESTLFEMKFIVEDKLISYQFEYTLEEIVSEKLSKINKNGSEKLYFSRTDNEVSASNKMKTIFKKTRKNKLLLFDGQDNNDELCIKVYEWFANNLVFFKSMRNERFHVLKNEKIKETFLKFMKLADFNIVDIEVVESAQTYSEDLMKALSLISEEPTKKTEIYTLYKKYDVNGKVVGFDRIAYSMESNGTKKMMALALVMILNHNKNITLLVDEFDDSFHLSLSKAILQLINSIQNSNQFIFTSHNTNLLDCNLRVDQIYLAEKSFDGKSDIYSLFDFSGLGSSRVDITFAKRYLEGQFGAMPDIDFDSMFDLLGEIDG</sequence>
<dbReference type="PANTHER" id="PTHR40396">
    <property type="entry name" value="ATPASE-LIKE PROTEIN"/>
    <property type="match status" value="1"/>
</dbReference>
<feature type="domain" description="ATPase AAA-type core" evidence="1">
    <location>
        <begin position="47"/>
        <end position="345"/>
    </location>
</feature>
<gene>
    <name evidence="2" type="ORF">NRE15_06025</name>
</gene>
<organism evidence="2 3">
    <name type="scientific">Fundicoccus culcitae</name>
    <dbReference type="NCBI Taxonomy" id="2969821"/>
    <lineage>
        <taxon>Bacteria</taxon>
        <taxon>Bacillati</taxon>
        <taxon>Bacillota</taxon>
        <taxon>Bacilli</taxon>
        <taxon>Lactobacillales</taxon>
        <taxon>Aerococcaceae</taxon>
        <taxon>Fundicoccus</taxon>
    </lineage>
</organism>
<dbReference type="Gene3D" id="3.40.50.300">
    <property type="entry name" value="P-loop containing nucleotide triphosphate hydrolases"/>
    <property type="match status" value="1"/>
</dbReference>
<evidence type="ECO:0000313" key="2">
    <source>
        <dbReference type="EMBL" id="UUX35198.1"/>
    </source>
</evidence>